<dbReference type="Pfam" id="PF00196">
    <property type="entry name" value="GerE"/>
    <property type="match status" value="1"/>
</dbReference>
<keyword evidence="3" id="KW-0804">Transcription</keyword>
<proteinExistence type="predicted"/>
<evidence type="ECO:0000259" key="4">
    <source>
        <dbReference type="PROSITE" id="PS50043"/>
    </source>
</evidence>
<dbReference type="PROSITE" id="PS00622">
    <property type="entry name" value="HTH_LUXR_1"/>
    <property type="match status" value="1"/>
</dbReference>
<keyword evidence="1" id="KW-0805">Transcription regulation</keyword>
<dbReference type="PRINTS" id="PR00038">
    <property type="entry name" value="HTHLUXR"/>
</dbReference>
<protein>
    <submittedName>
        <fullName evidence="5">Helix-turn-helix transcriptional regulator</fullName>
    </submittedName>
</protein>
<name>A0A4Q0Y126_9BACT</name>
<dbReference type="EMBL" id="PDKO01000011">
    <property type="protein sequence ID" value="RXJ61911.1"/>
    <property type="molecule type" value="Genomic_DNA"/>
</dbReference>
<dbReference type="Proteomes" id="UP000290191">
    <property type="component" value="Unassembled WGS sequence"/>
</dbReference>
<dbReference type="SUPFAM" id="SSF46894">
    <property type="entry name" value="C-terminal effector domain of the bipartite response regulators"/>
    <property type="match status" value="1"/>
</dbReference>
<gene>
    <name evidence="5" type="ORF">CRV06_12075</name>
</gene>
<dbReference type="Gene3D" id="3.40.50.2300">
    <property type="match status" value="1"/>
</dbReference>
<accession>A0A4Q0Y126</accession>
<evidence type="ECO:0000313" key="6">
    <source>
        <dbReference type="Proteomes" id="UP000290191"/>
    </source>
</evidence>
<dbReference type="PROSITE" id="PS50043">
    <property type="entry name" value="HTH_LUXR_2"/>
    <property type="match status" value="1"/>
</dbReference>
<keyword evidence="2" id="KW-0238">DNA-binding</keyword>
<evidence type="ECO:0000256" key="3">
    <source>
        <dbReference type="ARBA" id="ARBA00023163"/>
    </source>
</evidence>
<sequence>MKSIFLYSDDLYLIGRWMKLIDYPTIIIEELSDLLEIKKGILIVNNAICTDIPSNLIVDFVNNQNQVLLLDNLPNFLTAQKCLSNGIKGYGNTLMTKSYLNSAIEALNNNFIWLLPDITTQLVKDIVDSNEQSSKNKDNLLFKDLTHKEKKVASLLKKGYTNFKISEELNISVNTVKTHIKHIYEKLNVKDRLSFASLFSQ</sequence>
<reference evidence="5 6" key="1">
    <citation type="submission" date="2017-10" db="EMBL/GenBank/DDBJ databases">
        <title>Genomics of the genus Arcobacter.</title>
        <authorList>
            <person name="Perez-Cataluna A."/>
            <person name="Figueras M.J."/>
        </authorList>
    </citation>
    <scope>NUCLEOTIDE SEQUENCE [LARGE SCALE GENOMIC DNA]</scope>
    <source>
        <strain evidence="5 6">DSM 24636</strain>
    </source>
</reference>
<evidence type="ECO:0000256" key="2">
    <source>
        <dbReference type="ARBA" id="ARBA00023125"/>
    </source>
</evidence>
<keyword evidence="6" id="KW-1185">Reference proteome</keyword>
<dbReference type="PANTHER" id="PTHR44688">
    <property type="entry name" value="DNA-BINDING TRANSCRIPTIONAL ACTIVATOR DEVR_DOSR"/>
    <property type="match status" value="1"/>
</dbReference>
<dbReference type="SMART" id="SM00421">
    <property type="entry name" value="HTH_LUXR"/>
    <property type="match status" value="1"/>
</dbReference>
<dbReference type="CDD" id="cd06170">
    <property type="entry name" value="LuxR_C_like"/>
    <property type="match status" value="1"/>
</dbReference>
<evidence type="ECO:0000313" key="5">
    <source>
        <dbReference type="EMBL" id="RXJ61911.1"/>
    </source>
</evidence>
<dbReference type="GO" id="GO:0003677">
    <property type="term" value="F:DNA binding"/>
    <property type="evidence" value="ECO:0007669"/>
    <property type="project" value="UniProtKB-KW"/>
</dbReference>
<dbReference type="PANTHER" id="PTHR44688:SF16">
    <property type="entry name" value="DNA-BINDING TRANSCRIPTIONAL ACTIVATOR DEVR_DOSR"/>
    <property type="match status" value="1"/>
</dbReference>
<dbReference type="RefSeq" id="WP_129082683.1">
    <property type="nucleotide sequence ID" value="NZ_CP041070.1"/>
</dbReference>
<feature type="domain" description="HTH luxR-type" evidence="4">
    <location>
        <begin position="138"/>
        <end position="201"/>
    </location>
</feature>
<dbReference type="AlphaFoldDB" id="A0A4Q0Y126"/>
<organism evidence="5 6">
    <name type="scientific">Halarcobacter anaerophilus</name>
    <dbReference type="NCBI Taxonomy" id="877500"/>
    <lineage>
        <taxon>Bacteria</taxon>
        <taxon>Pseudomonadati</taxon>
        <taxon>Campylobacterota</taxon>
        <taxon>Epsilonproteobacteria</taxon>
        <taxon>Campylobacterales</taxon>
        <taxon>Arcobacteraceae</taxon>
        <taxon>Halarcobacter</taxon>
    </lineage>
</organism>
<dbReference type="OrthoDB" id="5343354at2"/>
<dbReference type="GO" id="GO:0006355">
    <property type="term" value="P:regulation of DNA-templated transcription"/>
    <property type="evidence" value="ECO:0007669"/>
    <property type="project" value="InterPro"/>
</dbReference>
<dbReference type="InterPro" id="IPR000792">
    <property type="entry name" value="Tscrpt_reg_LuxR_C"/>
</dbReference>
<dbReference type="InterPro" id="IPR016032">
    <property type="entry name" value="Sig_transdc_resp-reg_C-effctor"/>
</dbReference>
<evidence type="ECO:0000256" key="1">
    <source>
        <dbReference type="ARBA" id="ARBA00023015"/>
    </source>
</evidence>
<comment type="caution">
    <text evidence="5">The sequence shown here is derived from an EMBL/GenBank/DDBJ whole genome shotgun (WGS) entry which is preliminary data.</text>
</comment>